<keyword evidence="1" id="KW-0472">Membrane</keyword>
<evidence type="ECO:0000313" key="2">
    <source>
        <dbReference type="EMBL" id="KZS15548.1"/>
    </source>
</evidence>
<dbReference type="EMBL" id="LRGB01000868">
    <property type="protein sequence ID" value="KZS15548.1"/>
    <property type="molecule type" value="Genomic_DNA"/>
</dbReference>
<sequence>MFRRNKYCRLFTLYLEDRNRDRSTPQLYTRLNFDIFLLGCTLFASVLLNAGSRSKHCWF</sequence>
<evidence type="ECO:0000256" key="1">
    <source>
        <dbReference type="SAM" id="Phobius"/>
    </source>
</evidence>
<keyword evidence="1" id="KW-1133">Transmembrane helix</keyword>
<feature type="transmembrane region" description="Helical" evidence="1">
    <location>
        <begin position="31"/>
        <end position="50"/>
    </location>
</feature>
<keyword evidence="3" id="KW-1185">Reference proteome</keyword>
<dbReference type="AlphaFoldDB" id="A0A164YSA6"/>
<accession>A0A164YSA6</accession>
<comment type="caution">
    <text evidence="2">The sequence shown here is derived from an EMBL/GenBank/DDBJ whole genome shotgun (WGS) entry which is preliminary data.</text>
</comment>
<name>A0A164YSA6_9CRUS</name>
<dbReference type="Proteomes" id="UP000076858">
    <property type="component" value="Unassembled WGS sequence"/>
</dbReference>
<organism evidence="2 3">
    <name type="scientific">Daphnia magna</name>
    <dbReference type="NCBI Taxonomy" id="35525"/>
    <lineage>
        <taxon>Eukaryota</taxon>
        <taxon>Metazoa</taxon>
        <taxon>Ecdysozoa</taxon>
        <taxon>Arthropoda</taxon>
        <taxon>Crustacea</taxon>
        <taxon>Branchiopoda</taxon>
        <taxon>Diplostraca</taxon>
        <taxon>Cladocera</taxon>
        <taxon>Anomopoda</taxon>
        <taxon>Daphniidae</taxon>
        <taxon>Daphnia</taxon>
    </lineage>
</organism>
<reference evidence="2 3" key="1">
    <citation type="submission" date="2016-03" db="EMBL/GenBank/DDBJ databases">
        <title>EvidentialGene: Evidence-directed Construction of Genes on Genomes.</title>
        <authorList>
            <person name="Gilbert D.G."/>
            <person name="Choi J.-H."/>
            <person name="Mockaitis K."/>
            <person name="Colbourne J."/>
            <person name="Pfrender M."/>
        </authorList>
    </citation>
    <scope>NUCLEOTIDE SEQUENCE [LARGE SCALE GENOMIC DNA]</scope>
    <source>
        <strain evidence="2 3">Xinb3</strain>
        <tissue evidence="2">Complete organism</tissue>
    </source>
</reference>
<proteinExistence type="predicted"/>
<gene>
    <name evidence="2" type="ORF">APZ42_018740</name>
</gene>
<keyword evidence="1" id="KW-0812">Transmembrane</keyword>
<evidence type="ECO:0000313" key="3">
    <source>
        <dbReference type="Proteomes" id="UP000076858"/>
    </source>
</evidence>
<protein>
    <submittedName>
        <fullName evidence="2">Uncharacterized protein</fullName>
    </submittedName>
</protein>